<feature type="transmembrane region" description="Helical" evidence="9">
    <location>
        <begin position="95"/>
        <end position="116"/>
    </location>
</feature>
<reference evidence="11" key="2">
    <citation type="submission" date="2020-05" db="UniProtKB">
        <authorList>
            <consortium name="EnsemblMetazoa"/>
        </authorList>
    </citation>
    <scope>IDENTIFICATION</scope>
    <source>
        <strain evidence="11">WRAIR2</strain>
    </source>
</reference>
<comment type="catalytic activity">
    <reaction evidence="7">
        <text>a 1-O-(1Z-alkenyl)-sn-glycero-3-phosphoethanolamine + H2O = a 2,3-saturated aldehyde + sn-glycero-3-phosphoethanolamine</text>
        <dbReference type="Rhea" id="RHEA:16905"/>
        <dbReference type="ChEBI" id="CHEBI:15377"/>
        <dbReference type="ChEBI" id="CHEBI:73359"/>
        <dbReference type="ChEBI" id="CHEBI:77288"/>
        <dbReference type="ChEBI" id="CHEBI:143890"/>
        <dbReference type="EC" id="3.3.2.2"/>
    </reaction>
</comment>
<evidence type="ECO:0000256" key="3">
    <source>
        <dbReference type="ARBA" id="ARBA00022692"/>
    </source>
</evidence>
<evidence type="ECO:0000256" key="5">
    <source>
        <dbReference type="ARBA" id="ARBA00023136"/>
    </source>
</evidence>
<keyword evidence="3 9" id="KW-0812">Transmembrane</keyword>
<protein>
    <recommendedName>
        <fullName evidence="6">lysoplasmalogenase</fullName>
        <ecNumber evidence="6">3.3.2.2</ecNumber>
    </recommendedName>
</protein>
<name>A0A182NN67_9DIPT</name>
<evidence type="ECO:0000313" key="12">
    <source>
        <dbReference type="Proteomes" id="UP000075884"/>
    </source>
</evidence>
<dbReference type="Proteomes" id="UP000075884">
    <property type="component" value="Unassembled WGS sequence"/>
</dbReference>
<evidence type="ECO:0000256" key="8">
    <source>
        <dbReference type="ARBA" id="ARBA00049560"/>
    </source>
</evidence>
<keyword evidence="10" id="KW-0732">Signal</keyword>
<evidence type="ECO:0000256" key="2">
    <source>
        <dbReference type="ARBA" id="ARBA00007375"/>
    </source>
</evidence>
<dbReference type="EnsemblMetazoa" id="ADIR009102-RA">
    <property type="protein sequence ID" value="ADIR009102-PA"/>
    <property type="gene ID" value="ADIR009102"/>
</dbReference>
<sequence length="155" mass="17556">MPILSLLLFVVITSSENFIVTQYRRRITYGLVFSSMGDLLLNFDLFEAGMGAFGIAQVYYILAFGLKPLKLWIGATLYALGFMAISLFYGNLNTIIKLCLPFYAILLLTMCWRSLARIEGSHIYIMGTYYIAQLGITLSINDLQLRESTTTKKTY</sequence>
<comment type="similarity">
    <text evidence="2">Belongs to the TMEM86 family.</text>
</comment>
<feature type="transmembrane region" description="Helical" evidence="9">
    <location>
        <begin position="39"/>
        <end position="62"/>
    </location>
</feature>
<dbReference type="PANTHER" id="PTHR31885:SF6">
    <property type="entry name" value="GH04784P"/>
    <property type="match status" value="1"/>
</dbReference>
<keyword evidence="4 9" id="KW-1133">Transmembrane helix</keyword>
<dbReference type="InterPro" id="IPR012506">
    <property type="entry name" value="TMEM86B-like"/>
</dbReference>
<proteinExistence type="inferred from homology"/>
<dbReference type="STRING" id="7168.A0A182NN67"/>
<keyword evidence="12" id="KW-1185">Reference proteome</keyword>
<reference evidence="12" key="1">
    <citation type="submission" date="2013-03" db="EMBL/GenBank/DDBJ databases">
        <title>The Genome Sequence of Anopheles dirus WRAIR2.</title>
        <authorList>
            <consortium name="The Broad Institute Genomics Platform"/>
            <person name="Neafsey D.E."/>
            <person name="Walton C."/>
            <person name="Walker B."/>
            <person name="Young S.K."/>
            <person name="Zeng Q."/>
            <person name="Gargeya S."/>
            <person name="Fitzgerald M."/>
            <person name="Haas B."/>
            <person name="Abouelleil A."/>
            <person name="Allen A.W."/>
            <person name="Alvarado L."/>
            <person name="Arachchi H.M."/>
            <person name="Berlin A.M."/>
            <person name="Chapman S.B."/>
            <person name="Gainer-Dewar J."/>
            <person name="Goldberg J."/>
            <person name="Griggs A."/>
            <person name="Gujja S."/>
            <person name="Hansen M."/>
            <person name="Howarth C."/>
            <person name="Imamovic A."/>
            <person name="Ireland A."/>
            <person name="Larimer J."/>
            <person name="McCowan C."/>
            <person name="Murphy C."/>
            <person name="Pearson M."/>
            <person name="Poon T.W."/>
            <person name="Priest M."/>
            <person name="Roberts A."/>
            <person name="Saif S."/>
            <person name="Shea T."/>
            <person name="Sisk P."/>
            <person name="Sykes S."/>
            <person name="Wortman J."/>
            <person name="Nusbaum C."/>
            <person name="Birren B."/>
        </authorList>
    </citation>
    <scope>NUCLEOTIDE SEQUENCE [LARGE SCALE GENOMIC DNA]</scope>
    <source>
        <strain evidence="12">WRAIR2</strain>
    </source>
</reference>
<evidence type="ECO:0000256" key="1">
    <source>
        <dbReference type="ARBA" id="ARBA00004141"/>
    </source>
</evidence>
<evidence type="ECO:0000256" key="4">
    <source>
        <dbReference type="ARBA" id="ARBA00022989"/>
    </source>
</evidence>
<accession>A0A182NN67</accession>
<dbReference type="GO" id="GO:0047408">
    <property type="term" value="F:alkenylglycerophosphocholine hydrolase activity"/>
    <property type="evidence" value="ECO:0007669"/>
    <property type="project" value="UniProtKB-EC"/>
</dbReference>
<keyword evidence="5 9" id="KW-0472">Membrane</keyword>
<comment type="subcellular location">
    <subcellularLocation>
        <location evidence="1">Membrane</location>
        <topology evidence="1">Multi-pass membrane protein</topology>
    </subcellularLocation>
</comment>
<evidence type="ECO:0000313" key="11">
    <source>
        <dbReference type="EnsemblMetazoa" id="ADIR009102-PA"/>
    </source>
</evidence>
<dbReference type="VEuPathDB" id="VectorBase:ADIR009102"/>
<dbReference type="EC" id="3.3.2.2" evidence="6"/>
<feature type="transmembrane region" description="Helical" evidence="9">
    <location>
        <begin position="69"/>
        <end position="89"/>
    </location>
</feature>
<evidence type="ECO:0000256" key="7">
    <source>
        <dbReference type="ARBA" id="ARBA00049458"/>
    </source>
</evidence>
<dbReference type="AlphaFoldDB" id="A0A182NN67"/>
<evidence type="ECO:0000256" key="6">
    <source>
        <dbReference type="ARBA" id="ARBA00035673"/>
    </source>
</evidence>
<dbReference type="Pfam" id="PF07947">
    <property type="entry name" value="YhhN"/>
    <property type="match status" value="1"/>
</dbReference>
<feature type="signal peptide" evidence="10">
    <location>
        <begin position="1"/>
        <end position="15"/>
    </location>
</feature>
<comment type="catalytic activity">
    <reaction evidence="8">
        <text>a 1-O-(1Z-alkenyl)-sn-glycero-3-phosphocholine + H2O = a 2,3-saturated aldehyde + sn-glycerol 3-phosphocholine</text>
        <dbReference type="Rhea" id="RHEA:22544"/>
        <dbReference type="ChEBI" id="CHEBI:15377"/>
        <dbReference type="ChEBI" id="CHEBI:16870"/>
        <dbReference type="ChEBI" id="CHEBI:73359"/>
        <dbReference type="ChEBI" id="CHEBI:77287"/>
        <dbReference type="EC" id="3.3.2.2"/>
    </reaction>
</comment>
<dbReference type="PANTHER" id="PTHR31885">
    <property type="entry name" value="GH04784P"/>
    <property type="match status" value="1"/>
</dbReference>
<evidence type="ECO:0000256" key="10">
    <source>
        <dbReference type="SAM" id="SignalP"/>
    </source>
</evidence>
<dbReference type="GO" id="GO:0016020">
    <property type="term" value="C:membrane"/>
    <property type="evidence" value="ECO:0007669"/>
    <property type="project" value="UniProtKB-SubCell"/>
</dbReference>
<feature type="chain" id="PRO_5013266560" description="lysoplasmalogenase" evidence="10">
    <location>
        <begin position="16"/>
        <end position="155"/>
    </location>
</feature>
<organism evidence="11 12">
    <name type="scientific">Anopheles dirus</name>
    <dbReference type="NCBI Taxonomy" id="7168"/>
    <lineage>
        <taxon>Eukaryota</taxon>
        <taxon>Metazoa</taxon>
        <taxon>Ecdysozoa</taxon>
        <taxon>Arthropoda</taxon>
        <taxon>Hexapoda</taxon>
        <taxon>Insecta</taxon>
        <taxon>Pterygota</taxon>
        <taxon>Neoptera</taxon>
        <taxon>Endopterygota</taxon>
        <taxon>Diptera</taxon>
        <taxon>Nematocera</taxon>
        <taxon>Culicoidea</taxon>
        <taxon>Culicidae</taxon>
        <taxon>Anophelinae</taxon>
        <taxon>Anopheles</taxon>
    </lineage>
</organism>
<evidence type="ECO:0000256" key="9">
    <source>
        <dbReference type="SAM" id="Phobius"/>
    </source>
</evidence>